<keyword evidence="9" id="KW-0676">Redox-active center</keyword>
<evidence type="ECO:0000256" key="8">
    <source>
        <dbReference type="ARBA" id="ARBA00023157"/>
    </source>
</evidence>
<feature type="transmembrane region" description="Helical" evidence="10">
    <location>
        <begin position="160"/>
        <end position="182"/>
    </location>
</feature>
<keyword evidence="5 10" id="KW-1133">Transmembrane helix</keyword>
<comment type="caution">
    <text evidence="12">The sequence shown here is derived from an EMBL/GenBank/DDBJ whole genome shotgun (WGS) entry which is preliminary data.</text>
</comment>
<proteinExistence type="inferred from homology"/>
<evidence type="ECO:0000256" key="3">
    <source>
        <dbReference type="ARBA" id="ARBA00022692"/>
    </source>
</evidence>
<dbReference type="InterPro" id="IPR012932">
    <property type="entry name" value="VKOR"/>
</dbReference>
<comment type="subcellular location">
    <subcellularLocation>
        <location evidence="1">Membrane</location>
        <topology evidence="1">Multi-pass membrane protein</topology>
    </subcellularLocation>
</comment>
<dbReference type="AlphaFoldDB" id="A0A2T9WLF9"/>
<dbReference type="Pfam" id="PF07884">
    <property type="entry name" value="VKOR"/>
    <property type="match status" value="1"/>
</dbReference>
<organism evidence="12">
    <name type="scientific">Nanobsidianus stetteri</name>
    <dbReference type="NCBI Taxonomy" id="1294122"/>
    <lineage>
        <taxon>Archaea</taxon>
        <taxon>Nanobdellota</taxon>
        <taxon>Candidatus Nanoarchaeia</taxon>
        <taxon>Nanoarchaeales</taxon>
        <taxon>Nanopusillaceae</taxon>
        <taxon>Candidatus Nanobsidianus</taxon>
    </lineage>
</organism>
<sequence>MVLHFPILFFHLFFLFQMINNNLLSSFFIYSKIYKYCFLFLFMDLKFDKKLLLLIIFSIIGLIIYIYLEYVVLINNSSPLFCSINNTPINCEKVIESQYSKLFGIPLETYAIAYFIIDIFLILLLYKKKLKIIYNLFYRLIGVLFVIFSLYLMLFLIHSICLYCSTADGILIINFGIILYYYKKKVFE</sequence>
<dbReference type="GO" id="GO:0016491">
    <property type="term" value="F:oxidoreductase activity"/>
    <property type="evidence" value="ECO:0007669"/>
    <property type="project" value="UniProtKB-KW"/>
</dbReference>
<evidence type="ECO:0000256" key="7">
    <source>
        <dbReference type="ARBA" id="ARBA00023136"/>
    </source>
</evidence>
<dbReference type="InterPro" id="IPR038354">
    <property type="entry name" value="VKOR_sf"/>
</dbReference>
<keyword evidence="3 10" id="KW-0812">Transmembrane</keyword>
<evidence type="ECO:0000256" key="6">
    <source>
        <dbReference type="ARBA" id="ARBA00023002"/>
    </source>
</evidence>
<dbReference type="Gene3D" id="1.20.1440.130">
    <property type="entry name" value="VKOR domain"/>
    <property type="match status" value="1"/>
</dbReference>
<feature type="transmembrane region" description="Helical" evidence="10">
    <location>
        <begin position="51"/>
        <end position="68"/>
    </location>
</feature>
<evidence type="ECO:0000256" key="5">
    <source>
        <dbReference type="ARBA" id="ARBA00022989"/>
    </source>
</evidence>
<feature type="domain" description="Vitamin K epoxide reductase" evidence="11">
    <location>
        <begin position="47"/>
        <end position="182"/>
    </location>
</feature>
<keyword evidence="4" id="KW-0874">Quinone</keyword>
<gene>
    <name evidence="12" type="ORF">DDW03_01560</name>
</gene>
<feature type="transmembrane region" description="Helical" evidence="10">
    <location>
        <begin position="133"/>
        <end position="154"/>
    </location>
</feature>
<keyword evidence="6" id="KW-0560">Oxidoreductase</keyword>
<keyword evidence="7 10" id="KW-0472">Membrane</keyword>
<feature type="transmembrane region" description="Helical" evidence="10">
    <location>
        <begin position="6"/>
        <end position="30"/>
    </location>
</feature>
<evidence type="ECO:0000256" key="4">
    <source>
        <dbReference type="ARBA" id="ARBA00022719"/>
    </source>
</evidence>
<dbReference type="SMART" id="SM00756">
    <property type="entry name" value="VKc"/>
    <property type="match status" value="1"/>
</dbReference>
<dbReference type="EMBL" id="QEFP01000005">
    <property type="protein sequence ID" value="PVU68663.1"/>
    <property type="molecule type" value="Genomic_DNA"/>
</dbReference>
<name>A0A2T9WLF9_NANST</name>
<dbReference type="PANTHER" id="PTHR34573:SF1">
    <property type="entry name" value="VITAMIN K EPOXIDE REDUCTASE DOMAIN-CONTAINING PROTEIN"/>
    <property type="match status" value="1"/>
</dbReference>
<evidence type="ECO:0000256" key="9">
    <source>
        <dbReference type="ARBA" id="ARBA00023284"/>
    </source>
</evidence>
<dbReference type="PANTHER" id="PTHR34573">
    <property type="entry name" value="VKC DOMAIN-CONTAINING PROTEIN"/>
    <property type="match status" value="1"/>
</dbReference>
<dbReference type="GO" id="GO:0016020">
    <property type="term" value="C:membrane"/>
    <property type="evidence" value="ECO:0007669"/>
    <property type="project" value="UniProtKB-SubCell"/>
</dbReference>
<reference evidence="12" key="2">
    <citation type="submission" date="2017-05" db="EMBL/GenBank/DDBJ databases">
        <authorList>
            <person name="Song R."/>
            <person name="Chenine A.L."/>
            <person name="Ruprecht R.M."/>
        </authorList>
    </citation>
    <scope>NUCLEOTIDE SEQUENCE</scope>
    <source>
        <strain evidence="12">SCGC AB-777_F03</strain>
    </source>
</reference>
<keyword evidence="8" id="KW-1015">Disulfide bond</keyword>
<comment type="similarity">
    <text evidence="2">Belongs to the VKOR family.</text>
</comment>
<protein>
    <recommendedName>
        <fullName evidence="11">Vitamin K epoxide reductase domain-containing protein</fullName>
    </recommendedName>
</protein>
<evidence type="ECO:0000256" key="1">
    <source>
        <dbReference type="ARBA" id="ARBA00004141"/>
    </source>
</evidence>
<feature type="transmembrane region" description="Helical" evidence="10">
    <location>
        <begin position="109"/>
        <end position="126"/>
    </location>
</feature>
<evidence type="ECO:0000256" key="2">
    <source>
        <dbReference type="ARBA" id="ARBA00006214"/>
    </source>
</evidence>
<dbReference type="CDD" id="cd12918">
    <property type="entry name" value="VKOR_arc"/>
    <property type="match status" value="1"/>
</dbReference>
<dbReference type="GO" id="GO:0048038">
    <property type="term" value="F:quinone binding"/>
    <property type="evidence" value="ECO:0007669"/>
    <property type="project" value="UniProtKB-KW"/>
</dbReference>
<evidence type="ECO:0000313" key="12">
    <source>
        <dbReference type="EMBL" id="PVU68663.1"/>
    </source>
</evidence>
<evidence type="ECO:0000259" key="11">
    <source>
        <dbReference type="SMART" id="SM00756"/>
    </source>
</evidence>
<accession>A0A2T9WLF9</accession>
<evidence type="ECO:0000256" key="10">
    <source>
        <dbReference type="SAM" id="Phobius"/>
    </source>
</evidence>
<reference evidence="12" key="1">
    <citation type="journal article" date="2015" name="Appl. Environ. Microbiol.">
        <title>Nanoarchaeota, Their Sulfolobales Host, and Nanoarchaeota Virus Distribution across Yellowstone National Park Hot Springs.</title>
        <authorList>
            <person name="Munson-McGee J.H."/>
            <person name="Field E.K."/>
            <person name="Bateson M."/>
            <person name="Rooney C."/>
            <person name="Stepanauskas R."/>
            <person name="Young M.J."/>
        </authorList>
    </citation>
    <scope>NUCLEOTIDE SEQUENCE [LARGE SCALE GENOMIC DNA]</scope>
    <source>
        <strain evidence="12">SCGC AB-777_F03</strain>
    </source>
</reference>